<dbReference type="GeneID" id="91084869"/>
<name>A0AAJ8JNF6_9TREE</name>
<reference evidence="2" key="1">
    <citation type="submission" date="2016-06" db="EMBL/GenBank/DDBJ databases">
        <authorList>
            <person name="Cuomo C."/>
            <person name="Litvintseva A."/>
            <person name="Heitman J."/>
            <person name="Chen Y."/>
            <person name="Sun S."/>
            <person name="Springer D."/>
            <person name="Dromer F."/>
            <person name="Young S."/>
            <person name="Zeng Q."/>
            <person name="Chapman S."/>
            <person name="Gujja S."/>
            <person name="Saif S."/>
            <person name="Birren B."/>
        </authorList>
    </citation>
    <scope>NUCLEOTIDE SEQUENCE</scope>
    <source>
        <strain evidence="2">CBS 7841</strain>
    </source>
</reference>
<evidence type="ECO:0000313" key="3">
    <source>
        <dbReference type="Proteomes" id="UP000094043"/>
    </source>
</evidence>
<protein>
    <recommendedName>
        <fullName evidence="4">Extracellular membrane protein CFEM domain-containing protein</fullName>
    </recommendedName>
</protein>
<dbReference type="RefSeq" id="XP_066066208.1">
    <property type="nucleotide sequence ID" value="XM_066210111.1"/>
</dbReference>
<feature type="signal peptide" evidence="1">
    <location>
        <begin position="1"/>
        <end position="29"/>
    </location>
</feature>
<sequence length="69" mass="7588">MSRPSAVNPCHVLLMVVFIILFLPSEVAAWGFVASCRARCNTAYLSCMGVYGNVQICNVAARTCFRRCV</sequence>
<evidence type="ECO:0008006" key="4">
    <source>
        <dbReference type="Google" id="ProtNLM"/>
    </source>
</evidence>
<accession>A0AAJ8JNF6</accession>
<proteinExistence type="predicted"/>
<keyword evidence="3" id="KW-1185">Reference proteome</keyword>
<dbReference type="AlphaFoldDB" id="A0AAJ8JNF6"/>
<dbReference type="Proteomes" id="UP000094043">
    <property type="component" value="Chromosome 1"/>
</dbReference>
<feature type="chain" id="PRO_5042577265" description="Extracellular membrane protein CFEM domain-containing protein" evidence="1">
    <location>
        <begin position="30"/>
        <end position="69"/>
    </location>
</feature>
<dbReference type="EMBL" id="CP143784">
    <property type="protein sequence ID" value="WVN85508.1"/>
    <property type="molecule type" value="Genomic_DNA"/>
</dbReference>
<evidence type="ECO:0000256" key="1">
    <source>
        <dbReference type="SAM" id="SignalP"/>
    </source>
</evidence>
<organism evidence="2 3">
    <name type="scientific">Cryptococcus depauperatus CBS 7841</name>
    <dbReference type="NCBI Taxonomy" id="1295531"/>
    <lineage>
        <taxon>Eukaryota</taxon>
        <taxon>Fungi</taxon>
        <taxon>Dikarya</taxon>
        <taxon>Basidiomycota</taxon>
        <taxon>Agaricomycotina</taxon>
        <taxon>Tremellomycetes</taxon>
        <taxon>Tremellales</taxon>
        <taxon>Cryptococcaceae</taxon>
        <taxon>Cryptococcus</taxon>
    </lineage>
</organism>
<reference evidence="2" key="3">
    <citation type="submission" date="2024-01" db="EMBL/GenBank/DDBJ databases">
        <authorList>
            <person name="Coelho M.A."/>
            <person name="David-Palma M."/>
            <person name="Shea T."/>
            <person name="Sun S."/>
            <person name="Cuomo C.A."/>
            <person name="Heitman J."/>
        </authorList>
    </citation>
    <scope>NUCLEOTIDE SEQUENCE</scope>
    <source>
        <strain evidence="2">CBS 7841</strain>
    </source>
</reference>
<reference evidence="2" key="2">
    <citation type="journal article" date="2022" name="Elife">
        <title>Obligate sexual reproduction of a homothallic fungus closely related to the Cryptococcus pathogenic species complex.</title>
        <authorList>
            <person name="Passer A.R."/>
            <person name="Clancey S.A."/>
            <person name="Shea T."/>
            <person name="David-Palma M."/>
            <person name="Averette A.F."/>
            <person name="Boekhout T."/>
            <person name="Porcel B.M."/>
            <person name="Nowrousian M."/>
            <person name="Cuomo C.A."/>
            <person name="Sun S."/>
            <person name="Heitman J."/>
            <person name="Coelho M.A."/>
        </authorList>
    </citation>
    <scope>NUCLEOTIDE SEQUENCE</scope>
    <source>
        <strain evidence="2">CBS 7841</strain>
    </source>
</reference>
<gene>
    <name evidence="2" type="ORF">L203_100654</name>
</gene>
<dbReference type="KEGG" id="cdep:91084869"/>
<evidence type="ECO:0000313" key="2">
    <source>
        <dbReference type="EMBL" id="WVN85508.1"/>
    </source>
</evidence>
<keyword evidence="1" id="KW-0732">Signal</keyword>